<dbReference type="EMBL" id="BAAAPH010000002">
    <property type="protein sequence ID" value="GAA1551989.1"/>
    <property type="molecule type" value="Genomic_DNA"/>
</dbReference>
<evidence type="ECO:0000313" key="2">
    <source>
        <dbReference type="Proteomes" id="UP001501705"/>
    </source>
</evidence>
<comment type="caution">
    <text evidence="1">The sequence shown here is derived from an EMBL/GenBank/DDBJ whole genome shotgun (WGS) entry which is preliminary data.</text>
</comment>
<evidence type="ECO:0008006" key="3">
    <source>
        <dbReference type="Google" id="ProtNLM"/>
    </source>
</evidence>
<protein>
    <recommendedName>
        <fullName evidence="3">Secreted protein</fullName>
    </recommendedName>
</protein>
<sequence length="101" mass="9942">MPAVVLTVTGLSGCTAVAPLAGTIEIAAAASDGVGDSPGVVEAPGVLLCELDAPGVDWPLPPLPAFVSLQAVPASSSTQIPATARPCFLTEPLTIPQLSPV</sequence>
<name>A0ABN2C3J6_9ACTN</name>
<gene>
    <name evidence="1" type="ORF">GCM10009804_06150</name>
</gene>
<dbReference type="Proteomes" id="UP001501705">
    <property type="component" value="Unassembled WGS sequence"/>
</dbReference>
<evidence type="ECO:0000313" key="1">
    <source>
        <dbReference type="EMBL" id="GAA1551989.1"/>
    </source>
</evidence>
<proteinExistence type="predicted"/>
<keyword evidence="2" id="KW-1185">Reference proteome</keyword>
<organism evidence="1 2">
    <name type="scientific">Kribbella hippodromi</name>
    <dbReference type="NCBI Taxonomy" id="434347"/>
    <lineage>
        <taxon>Bacteria</taxon>
        <taxon>Bacillati</taxon>
        <taxon>Actinomycetota</taxon>
        <taxon>Actinomycetes</taxon>
        <taxon>Propionibacteriales</taxon>
        <taxon>Kribbellaceae</taxon>
        <taxon>Kribbella</taxon>
    </lineage>
</organism>
<accession>A0ABN2C3J6</accession>
<reference evidence="1 2" key="1">
    <citation type="journal article" date="2019" name="Int. J. Syst. Evol. Microbiol.">
        <title>The Global Catalogue of Microorganisms (GCM) 10K type strain sequencing project: providing services to taxonomists for standard genome sequencing and annotation.</title>
        <authorList>
            <consortium name="The Broad Institute Genomics Platform"/>
            <consortium name="The Broad Institute Genome Sequencing Center for Infectious Disease"/>
            <person name="Wu L."/>
            <person name="Ma J."/>
        </authorList>
    </citation>
    <scope>NUCLEOTIDE SEQUENCE [LARGE SCALE GENOMIC DNA]</scope>
    <source>
        <strain evidence="1 2">JCM 15572</strain>
    </source>
</reference>